<evidence type="ECO:0000256" key="7">
    <source>
        <dbReference type="PIRSR" id="PIRSR038994-3"/>
    </source>
</evidence>
<feature type="binding site" evidence="7">
    <location>
        <position position="190"/>
    </location>
    <ligand>
        <name>Zn(2+)</name>
        <dbReference type="ChEBI" id="CHEBI:29105"/>
    </ligand>
</feature>
<keyword evidence="3 4" id="KW-0378">Hydrolase</keyword>
<feature type="domain" description="Amidohydrolase-related" evidence="8">
    <location>
        <begin position="41"/>
        <end position="365"/>
    </location>
</feature>
<dbReference type="PIRSF" id="PIRSF038994">
    <property type="entry name" value="NagA"/>
    <property type="match status" value="1"/>
</dbReference>
<dbReference type="Proteomes" id="UP000192330">
    <property type="component" value="Unassembled WGS sequence"/>
</dbReference>
<reference evidence="9 10" key="1">
    <citation type="submission" date="2017-04" db="EMBL/GenBank/DDBJ databases">
        <authorList>
            <person name="Afonso C.L."/>
            <person name="Miller P.J."/>
            <person name="Scott M.A."/>
            <person name="Spackman E."/>
            <person name="Goraichik I."/>
            <person name="Dimitrov K.M."/>
            <person name="Suarez D.L."/>
            <person name="Swayne D.E."/>
        </authorList>
    </citation>
    <scope>NUCLEOTIDE SEQUENCE [LARGE SCALE GENOMIC DNA]</scope>
    <source>
        <strain evidence="9 10">CGMCC 1.12644</strain>
    </source>
</reference>
<feature type="binding site" evidence="6">
    <location>
        <begin position="214"/>
        <end position="215"/>
    </location>
    <ligand>
        <name>substrate</name>
    </ligand>
</feature>
<dbReference type="InterPro" id="IPR032466">
    <property type="entry name" value="Metal_Hydrolase"/>
</dbReference>
<dbReference type="InterPro" id="IPR006680">
    <property type="entry name" value="Amidohydro-rel"/>
</dbReference>
<dbReference type="Pfam" id="PF01979">
    <property type="entry name" value="Amidohydro_1"/>
    <property type="match status" value="1"/>
</dbReference>
<evidence type="ECO:0000256" key="5">
    <source>
        <dbReference type="PIRSR" id="PIRSR038994-1"/>
    </source>
</evidence>
<evidence type="ECO:0000256" key="3">
    <source>
        <dbReference type="ARBA" id="ARBA00022801"/>
    </source>
</evidence>
<dbReference type="GO" id="GO:0006046">
    <property type="term" value="P:N-acetylglucosamine catabolic process"/>
    <property type="evidence" value="ECO:0007669"/>
    <property type="project" value="TreeGrafter"/>
</dbReference>
<gene>
    <name evidence="9" type="ORF">SAMN06295998_10772</name>
</gene>
<feature type="binding site" evidence="6">
    <location>
        <position position="135"/>
    </location>
    <ligand>
        <name>substrate</name>
    </ligand>
</feature>
<feature type="binding site" evidence="7">
    <location>
        <position position="122"/>
    </location>
    <ligand>
        <name>Zn(2+)</name>
        <dbReference type="ChEBI" id="CHEBI:29105"/>
    </ligand>
</feature>
<dbReference type="AlphaFoldDB" id="A0A1W2CCP7"/>
<evidence type="ECO:0000256" key="4">
    <source>
        <dbReference type="PIRNR" id="PIRNR038994"/>
    </source>
</evidence>
<feature type="active site" description="Proton donor/acceptor" evidence="5">
    <location>
        <position position="269"/>
    </location>
</feature>
<keyword evidence="2 7" id="KW-0479">Metal-binding</keyword>
<keyword evidence="4" id="KW-0119">Carbohydrate metabolism</keyword>
<evidence type="ECO:0000256" key="1">
    <source>
        <dbReference type="ARBA" id="ARBA00010716"/>
    </source>
</evidence>
<evidence type="ECO:0000256" key="6">
    <source>
        <dbReference type="PIRSR" id="PIRSR038994-2"/>
    </source>
</evidence>
<evidence type="ECO:0000313" key="9">
    <source>
        <dbReference type="EMBL" id="SMC82963.1"/>
    </source>
</evidence>
<feature type="binding site" evidence="7">
    <location>
        <position position="211"/>
    </location>
    <ligand>
        <name>Zn(2+)</name>
        <dbReference type="ChEBI" id="CHEBI:29105"/>
    </ligand>
</feature>
<feature type="binding site" evidence="6">
    <location>
        <begin position="305"/>
        <end position="307"/>
    </location>
    <ligand>
        <name>substrate</name>
    </ligand>
</feature>
<dbReference type="PANTHER" id="PTHR11113:SF14">
    <property type="entry name" value="N-ACETYLGLUCOSAMINE-6-PHOSPHATE DEACETYLASE"/>
    <property type="match status" value="1"/>
</dbReference>
<accession>A0A1W2CCP7</accession>
<protein>
    <submittedName>
        <fullName evidence="9">N-acetylglucosamine-6-phosphate deacetylase</fullName>
    </submittedName>
</protein>
<dbReference type="GO" id="GO:0008448">
    <property type="term" value="F:N-acetylglucosamine-6-phosphate deacetylase activity"/>
    <property type="evidence" value="ECO:0007669"/>
    <property type="project" value="InterPro"/>
</dbReference>
<dbReference type="SUPFAM" id="SSF51556">
    <property type="entry name" value="Metallo-dependent hydrolases"/>
    <property type="match status" value="1"/>
</dbReference>
<sequence>MRQEATYSGRDFHSGEGRALHVRGGVIEKITDCAAEGLPLLSPGFVDLQVNGFAGHDLNDGQLTPETVEALSEALAAVGVAAYLPTLITASETELCQRLSAIHTAQQTMPFSQGMIAGVHVEGPSISPKDGPRGAHPLAHVRPPSIEEFNRWQQASGGLVRMVTLAPEVVGACQYIQALSAKGICVALGHCDATETDIERSAAAGACLATHLGNGIAATLPRHPNAIWSQLSDDRLAASLILDGHHLPRSTARAMVRAKGIERTILVSDSVKFAGMPAGRYTSPIGGEVDVGEDGRVSIAGTAYLAGSGSCLLDIICRYQSFTGFPTAEALTMATTNPARMIGRNAALAPGAPATFLLLDTTEADTAVRPVEILHNGASVLP</sequence>
<name>A0A1W2CCP7_9RHOB</name>
<feature type="binding site" evidence="6">
    <location>
        <position position="222"/>
    </location>
    <ligand>
        <name>substrate</name>
    </ligand>
</feature>
<evidence type="ECO:0000259" key="8">
    <source>
        <dbReference type="Pfam" id="PF01979"/>
    </source>
</evidence>
<comment type="cofactor">
    <cofactor evidence="7">
        <name>a divalent metal cation</name>
        <dbReference type="ChEBI" id="CHEBI:60240"/>
    </cofactor>
    <text evidence="7">Binds 1 divalent metal cation per subunit.</text>
</comment>
<dbReference type="GO" id="GO:0046872">
    <property type="term" value="F:metal ion binding"/>
    <property type="evidence" value="ECO:0007669"/>
    <property type="project" value="UniProtKB-KW"/>
</dbReference>
<proteinExistence type="inferred from homology"/>
<evidence type="ECO:0000313" key="10">
    <source>
        <dbReference type="Proteomes" id="UP000192330"/>
    </source>
</evidence>
<dbReference type="STRING" id="1387277.SAMN06295998_10772"/>
<organism evidence="9 10">
    <name type="scientific">Primorskyibacter flagellatus</name>
    <dbReference type="NCBI Taxonomy" id="1387277"/>
    <lineage>
        <taxon>Bacteria</taxon>
        <taxon>Pseudomonadati</taxon>
        <taxon>Pseudomonadota</taxon>
        <taxon>Alphaproteobacteria</taxon>
        <taxon>Rhodobacterales</taxon>
        <taxon>Roseobacteraceae</taxon>
        <taxon>Primorskyibacter</taxon>
    </lineage>
</organism>
<dbReference type="InterPro" id="IPR003764">
    <property type="entry name" value="GlcNAc_6-P_deAcase"/>
</dbReference>
<comment type="similarity">
    <text evidence="1 4">Belongs to the metallo-dependent hydrolases superfamily. NagA family.</text>
</comment>
<dbReference type="RefSeq" id="WP_084353112.1">
    <property type="nucleotide sequence ID" value="NZ_FWYD01000007.1"/>
</dbReference>
<dbReference type="Gene3D" id="3.20.20.140">
    <property type="entry name" value="Metal-dependent hydrolases"/>
    <property type="match status" value="1"/>
</dbReference>
<feature type="binding site" evidence="6">
    <location>
        <position position="246"/>
    </location>
    <ligand>
        <name>substrate</name>
    </ligand>
</feature>
<keyword evidence="10" id="KW-1185">Reference proteome</keyword>
<dbReference type="EMBL" id="FWYD01000007">
    <property type="protein sequence ID" value="SMC82963.1"/>
    <property type="molecule type" value="Genomic_DNA"/>
</dbReference>
<evidence type="ECO:0000256" key="2">
    <source>
        <dbReference type="ARBA" id="ARBA00022723"/>
    </source>
</evidence>
<dbReference type="PANTHER" id="PTHR11113">
    <property type="entry name" value="N-ACETYLGLUCOSAMINE-6-PHOSPHATE DEACETYLASE"/>
    <property type="match status" value="1"/>
</dbReference>